<keyword evidence="2" id="KW-1185">Reference proteome</keyword>
<organism evidence="1 2">
    <name type="scientific">Holotrichia oblita</name>
    <name type="common">Chafer beetle</name>
    <dbReference type="NCBI Taxonomy" id="644536"/>
    <lineage>
        <taxon>Eukaryota</taxon>
        <taxon>Metazoa</taxon>
        <taxon>Ecdysozoa</taxon>
        <taxon>Arthropoda</taxon>
        <taxon>Hexapoda</taxon>
        <taxon>Insecta</taxon>
        <taxon>Pterygota</taxon>
        <taxon>Neoptera</taxon>
        <taxon>Endopterygota</taxon>
        <taxon>Coleoptera</taxon>
        <taxon>Polyphaga</taxon>
        <taxon>Scarabaeiformia</taxon>
        <taxon>Scarabaeidae</taxon>
        <taxon>Melolonthinae</taxon>
        <taxon>Holotrichia</taxon>
    </lineage>
</organism>
<sequence length="289" mass="33026">MVSPYQLRRDSNTHTVLKNILLRGQMRYIKEINLIIFLCSPLINDIDELPELGLYLNDLNPHGLSKEMVLAGWQHNSKFMFDKAEQRAQELESNYELLDEWKCKGDDLLYSMIPRTVADRLRTGCSSVSTCETFDIVTVMFCELVGHDFQTVEDVMDVVASMNAVFSCFDSLMDKFHVYKDLRLPSGGEVDVKIGIHSGPAVAGVVGIKVPRYCFFGDTINTASRMQSTSIPGKVHSSPQTKELLPEDRYILESRGEMETFSFTKTQQLNDLIQKKQHYLQLKIYFMNI</sequence>
<dbReference type="Proteomes" id="UP001056778">
    <property type="component" value="Chromosome 7"/>
</dbReference>
<comment type="caution">
    <text evidence="1">The sequence shown here is derived from an EMBL/GenBank/DDBJ whole genome shotgun (WGS) entry which is preliminary data.</text>
</comment>
<reference evidence="1" key="1">
    <citation type="submission" date="2022-04" db="EMBL/GenBank/DDBJ databases">
        <title>Chromosome-scale genome assembly of Holotrichia oblita Faldermann.</title>
        <authorList>
            <person name="Rongchong L."/>
        </authorList>
    </citation>
    <scope>NUCLEOTIDE SEQUENCE</scope>
    <source>
        <strain evidence="1">81SQS9</strain>
    </source>
</reference>
<name>A0ACB9SVC5_HOLOL</name>
<evidence type="ECO:0000313" key="2">
    <source>
        <dbReference type="Proteomes" id="UP001056778"/>
    </source>
</evidence>
<dbReference type="EMBL" id="CM043021">
    <property type="protein sequence ID" value="KAI4457340.1"/>
    <property type="molecule type" value="Genomic_DNA"/>
</dbReference>
<proteinExistence type="predicted"/>
<protein>
    <submittedName>
        <fullName evidence="1">Guanylate cyclase soluble subunit beta-2</fullName>
    </submittedName>
</protein>
<gene>
    <name evidence="1" type="ORF">MML48_7g00010259</name>
</gene>
<evidence type="ECO:0000313" key="1">
    <source>
        <dbReference type="EMBL" id="KAI4457340.1"/>
    </source>
</evidence>
<accession>A0ACB9SVC5</accession>